<protein>
    <recommendedName>
        <fullName evidence="2">histidine kinase</fullName>
        <ecNumber evidence="2">2.7.13.3</ecNumber>
    </recommendedName>
</protein>
<dbReference type="EMBL" id="JABZEO010000003">
    <property type="protein sequence ID" value="NVZ08601.1"/>
    <property type="molecule type" value="Genomic_DNA"/>
</dbReference>
<keyword evidence="4" id="KW-1133">Transmembrane helix</keyword>
<dbReference type="InterPro" id="IPR003594">
    <property type="entry name" value="HATPase_dom"/>
</dbReference>
<accession>A0A850RG42</accession>
<sequence length="446" mass="49521">MVGASNLLFALLATLYMRQSRTDNPALELWRWACLIVGVGFFLNLASGIFPDRMPAFIGNLLQVLGAGLTLAAYARLLERYRWLRPLIILIAVCFVLLSSVSLTFDTQGPRLLVFSATIGLSYGLMAWLLLRADERDWLRTLIGAIDGLMALVMSVRVLKGLALAPLVRFDTDPLTQLLYLMLLLTVTINGFGFLLLAKQKDDRALLHAFGELAQADEDRRRFLAEVSHEFRTPLASIKASLDSLRFLQAGLAPDIVRRLDDIRLSTRRLIRVSEGLLSLERLERPAGPEHWVELDPAALLREVLDLYPPEIAATAELPETPVSLWGDPLQLRIAVQNLIDNAIEHTPPESGVPVLALVCTESGLEIRVADRGPGLSERDKARMFSPFYNARGEFARGLGLTIVQRIAHRHGGELHALDNQPRGACMVLCLPQTAERPKLSSSERF</sequence>
<dbReference type="PROSITE" id="PS50109">
    <property type="entry name" value="HIS_KIN"/>
    <property type="match status" value="1"/>
</dbReference>
<dbReference type="Pfam" id="PF00512">
    <property type="entry name" value="HisKA"/>
    <property type="match status" value="1"/>
</dbReference>
<dbReference type="InterPro" id="IPR004358">
    <property type="entry name" value="Sig_transdc_His_kin-like_C"/>
</dbReference>
<dbReference type="Gene3D" id="3.30.565.10">
    <property type="entry name" value="Histidine kinase-like ATPase, C-terminal domain"/>
    <property type="match status" value="1"/>
</dbReference>
<feature type="transmembrane region" description="Helical" evidence="4">
    <location>
        <begin position="29"/>
        <end position="50"/>
    </location>
</feature>
<comment type="caution">
    <text evidence="6">The sequence shown here is derived from an EMBL/GenBank/DDBJ whole genome shotgun (WGS) entry which is preliminary data.</text>
</comment>
<feature type="domain" description="Histidine kinase" evidence="5">
    <location>
        <begin position="226"/>
        <end position="435"/>
    </location>
</feature>
<evidence type="ECO:0000256" key="1">
    <source>
        <dbReference type="ARBA" id="ARBA00000085"/>
    </source>
</evidence>
<feature type="transmembrane region" description="Helical" evidence="4">
    <location>
        <begin position="111"/>
        <end position="131"/>
    </location>
</feature>
<dbReference type="Proteomes" id="UP000592294">
    <property type="component" value="Unassembled WGS sequence"/>
</dbReference>
<organism evidence="6 7">
    <name type="scientific">Allochromatium humboldtianum</name>
    <dbReference type="NCBI Taxonomy" id="504901"/>
    <lineage>
        <taxon>Bacteria</taxon>
        <taxon>Pseudomonadati</taxon>
        <taxon>Pseudomonadota</taxon>
        <taxon>Gammaproteobacteria</taxon>
        <taxon>Chromatiales</taxon>
        <taxon>Chromatiaceae</taxon>
        <taxon>Allochromatium</taxon>
    </lineage>
</organism>
<feature type="transmembrane region" description="Helical" evidence="4">
    <location>
        <begin position="138"/>
        <end position="158"/>
    </location>
</feature>
<dbReference type="RefSeq" id="WP_176975391.1">
    <property type="nucleotide sequence ID" value="NZ_JABZEO010000003.1"/>
</dbReference>
<dbReference type="SMART" id="SM00387">
    <property type="entry name" value="HATPase_c"/>
    <property type="match status" value="1"/>
</dbReference>
<dbReference type="Gene3D" id="1.10.287.130">
    <property type="match status" value="1"/>
</dbReference>
<feature type="transmembrane region" description="Helical" evidence="4">
    <location>
        <begin position="178"/>
        <end position="198"/>
    </location>
</feature>
<dbReference type="SMART" id="SM00388">
    <property type="entry name" value="HisKA"/>
    <property type="match status" value="1"/>
</dbReference>
<dbReference type="SUPFAM" id="SSF55874">
    <property type="entry name" value="ATPase domain of HSP90 chaperone/DNA topoisomerase II/histidine kinase"/>
    <property type="match status" value="1"/>
</dbReference>
<keyword evidence="4" id="KW-0812">Transmembrane</keyword>
<dbReference type="CDD" id="cd00075">
    <property type="entry name" value="HATPase"/>
    <property type="match status" value="1"/>
</dbReference>
<dbReference type="PANTHER" id="PTHR43547">
    <property type="entry name" value="TWO-COMPONENT HISTIDINE KINASE"/>
    <property type="match status" value="1"/>
</dbReference>
<dbReference type="InterPro" id="IPR005467">
    <property type="entry name" value="His_kinase_dom"/>
</dbReference>
<feature type="transmembrane region" description="Helical" evidence="4">
    <location>
        <begin position="87"/>
        <end position="105"/>
    </location>
</feature>
<dbReference type="PRINTS" id="PR00344">
    <property type="entry name" value="BCTRLSENSOR"/>
</dbReference>
<dbReference type="Pfam" id="PF02518">
    <property type="entry name" value="HATPase_c"/>
    <property type="match status" value="1"/>
</dbReference>
<evidence type="ECO:0000313" key="7">
    <source>
        <dbReference type="Proteomes" id="UP000592294"/>
    </source>
</evidence>
<keyword evidence="6" id="KW-0808">Transferase</keyword>
<keyword evidence="6" id="KW-0418">Kinase</keyword>
<evidence type="ECO:0000256" key="4">
    <source>
        <dbReference type="SAM" id="Phobius"/>
    </source>
</evidence>
<gene>
    <name evidence="6" type="ORF">HW932_04930</name>
</gene>
<dbReference type="SUPFAM" id="SSF47384">
    <property type="entry name" value="Homodimeric domain of signal transducing histidine kinase"/>
    <property type="match status" value="1"/>
</dbReference>
<reference evidence="6 7" key="1">
    <citation type="submission" date="2020-06" db="EMBL/GenBank/DDBJ databases">
        <title>Whole-genome sequence of Allochromatium humboldtianum DSM 21881, type strain.</title>
        <authorList>
            <person name="Kyndt J.A."/>
            <person name="Meyer T.E."/>
        </authorList>
    </citation>
    <scope>NUCLEOTIDE SEQUENCE [LARGE SCALE GENOMIC DNA]</scope>
    <source>
        <strain evidence="6 7">DSM 21881</strain>
    </source>
</reference>
<keyword evidence="7" id="KW-1185">Reference proteome</keyword>
<dbReference type="GO" id="GO:0000155">
    <property type="term" value="F:phosphorelay sensor kinase activity"/>
    <property type="evidence" value="ECO:0007669"/>
    <property type="project" value="InterPro"/>
</dbReference>
<feature type="transmembrane region" description="Helical" evidence="4">
    <location>
        <begin position="56"/>
        <end position="75"/>
    </location>
</feature>
<keyword evidence="3" id="KW-0597">Phosphoprotein</keyword>
<evidence type="ECO:0000313" key="6">
    <source>
        <dbReference type="EMBL" id="NVZ08601.1"/>
    </source>
</evidence>
<evidence type="ECO:0000256" key="2">
    <source>
        <dbReference type="ARBA" id="ARBA00012438"/>
    </source>
</evidence>
<proteinExistence type="predicted"/>
<evidence type="ECO:0000259" key="5">
    <source>
        <dbReference type="PROSITE" id="PS50109"/>
    </source>
</evidence>
<dbReference type="PANTHER" id="PTHR43547:SF2">
    <property type="entry name" value="HYBRID SIGNAL TRANSDUCTION HISTIDINE KINASE C"/>
    <property type="match status" value="1"/>
</dbReference>
<keyword evidence="4" id="KW-0472">Membrane</keyword>
<comment type="catalytic activity">
    <reaction evidence="1">
        <text>ATP + protein L-histidine = ADP + protein N-phospho-L-histidine.</text>
        <dbReference type="EC" id="2.7.13.3"/>
    </reaction>
</comment>
<dbReference type="EC" id="2.7.13.3" evidence="2"/>
<dbReference type="InterPro" id="IPR036097">
    <property type="entry name" value="HisK_dim/P_sf"/>
</dbReference>
<dbReference type="CDD" id="cd00082">
    <property type="entry name" value="HisKA"/>
    <property type="match status" value="1"/>
</dbReference>
<dbReference type="InterPro" id="IPR003661">
    <property type="entry name" value="HisK_dim/P_dom"/>
</dbReference>
<dbReference type="InterPro" id="IPR036890">
    <property type="entry name" value="HATPase_C_sf"/>
</dbReference>
<dbReference type="AlphaFoldDB" id="A0A850RG42"/>
<evidence type="ECO:0000256" key="3">
    <source>
        <dbReference type="ARBA" id="ARBA00022553"/>
    </source>
</evidence>
<name>A0A850RG42_9GAMM</name>